<dbReference type="AlphaFoldDB" id="A0A1M5LYT3"/>
<dbReference type="Gene3D" id="2.170.120.40">
    <property type="entry name" value="YbbR-like domain"/>
    <property type="match status" value="2"/>
</dbReference>
<dbReference type="Proteomes" id="UP000242329">
    <property type="component" value="Unassembled WGS sequence"/>
</dbReference>
<gene>
    <name evidence="1" type="ORF">SAMN02745221_00786</name>
</gene>
<dbReference type="InterPro" id="IPR053154">
    <property type="entry name" value="c-di-AMP_regulator"/>
</dbReference>
<protein>
    <submittedName>
        <fullName evidence="1">YbbR domain-containing protein</fullName>
    </submittedName>
</protein>
<proteinExistence type="predicted"/>
<sequence length="308" mass="33952">MMPKDRKGNKNTGLKILSVVFALLLWLYVVGEGQNPAQHTAREVNLQYYNLSEGLTVQGPDTVRVRVWGEKGDKKEEIEAYVDLTGLAEGNYRLPVKVKTLKGALLTTVEPKEVEVKINRISKHTFSINYRLTGNLPEGYELLGVDIFPSTCLLKGEETDLKKVSEVICDINLSGVRETAIMELPLRAVDGKGNEVKGDFKLLPPKATVYVVAGQMLKNKEVAINLVVEGNLEAGFTLGEVSVIPDKITVLGNPTIIENLEKIDTLPVSLEGKTLSFSQKVKLALPDKVKAYPAEVLVNVEIKKKEIE</sequence>
<accession>A0A1M5LYT3</accession>
<dbReference type="InterPro" id="IPR012505">
    <property type="entry name" value="YbbR"/>
</dbReference>
<dbReference type="PANTHER" id="PTHR37804:SF1">
    <property type="entry name" value="CDAA REGULATORY PROTEIN CDAR"/>
    <property type="match status" value="1"/>
</dbReference>
<dbReference type="EMBL" id="FQWY01000009">
    <property type="protein sequence ID" value="SHG69819.1"/>
    <property type="molecule type" value="Genomic_DNA"/>
</dbReference>
<dbReference type="Gene3D" id="2.170.120.30">
    <property type="match status" value="1"/>
</dbReference>
<evidence type="ECO:0000313" key="1">
    <source>
        <dbReference type="EMBL" id="SHG69819.1"/>
    </source>
</evidence>
<keyword evidence="2" id="KW-1185">Reference proteome</keyword>
<dbReference type="STRING" id="1123382.SAMN02745221_00786"/>
<reference evidence="2" key="1">
    <citation type="submission" date="2016-11" db="EMBL/GenBank/DDBJ databases">
        <authorList>
            <person name="Varghese N."/>
            <person name="Submissions S."/>
        </authorList>
    </citation>
    <scope>NUCLEOTIDE SEQUENCE [LARGE SCALE GENOMIC DNA]</scope>
    <source>
        <strain evidence="2">DSM 11003</strain>
    </source>
</reference>
<name>A0A1M5LYT3_9FIRM</name>
<evidence type="ECO:0000313" key="2">
    <source>
        <dbReference type="Proteomes" id="UP000242329"/>
    </source>
</evidence>
<organism evidence="1 2">
    <name type="scientific">Thermosyntropha lipolytica DSM 11003</name>
    <dbReference type="NCBI Taxonomy" id="1123382"/>
    <lineage>
        <taxon>Bacteria</taxon>
        <taxon>Bacillati</taxon>
        <taxon>Bacillota</taxon>
        <taxon>Clostridia</taxon>
        <taxon>Eubacteriales</taxon>
        <taxon>Syntrophomonadaceae</taxon>
        <taxon>Thermosyntropha</taxon>
    </lineage>
</organism>
<dbReference type="Pfam" id="PF07949">
    <property type="entry name" value="YbbR"/>
    <property type="match status" value="3"/>
</dbReference>
<dbReference type="PANTHER" id="PTHR37804">
    <property type="entry name" value="CDAA REGULATORY PROTEIN CDAR"/>
    <property type="match status" value="1"/>
</dbReference>